<accession>A0A6J5L5J5</accession>
<gene>
    <name evidence="1" type="ORF">UFOVP112_283</name>
</gene>
<sequence length="644" mass="67449">MATAASLNATATIVNGYGLSANPALSQEITTFRSHQAIKLVSNIFNNAVYQSDSNIANVVCSAVNSLGNTAQYAQFLIDFYPPSASRVVSSPGSIVTYGNVVTYTLSNAGTPLDPTDDYLVPHYSPESTTASFSSSIQTQSQLPFAYGMAGFANVFSIIQGHMSSVLDTVGSISMLTGKTYGQSGLAYKGVTDLVTGGIGTEAPLLGNTVAGWGTMYNITNINLISDPYVFGQNLLDHNLGSYGNLADQLTATGLDINDITQIPASTTSITQEASTVITTSSVGAVELPTVANVVVTNTVTGNSPNVITAIYKTITGANLQAIVSATQFITSSTNTQLKTLADYLDFTKVVDPALLPALNKLGIYNFIDFSKYLNSRVGQATFKTWKELADFLLTIHVPKFSSTTTTADTAVISPSTISTLSALTGSGTGPFNNPVILDYLGATDGTGYVQAFQTLNTNFDSLATTVYPKLVSLDKSVTDFNRDYALWVAANTGGPAPDTSTITSNVVAVNNALNALSSLSTLQVCQTAYISMLTKLSTEVTNLSSSGATFGSADSSRLLGFGQQIGSLGATDRTASGIDKFIANLITNDANGDTIRAVIAETDNLAILAKVGVSTNNDPNPRLVISKAQDQNVPLSTYISQNK</sequence>
<reference evidence="1" key="1">
    <citation type="submission" date="2020-04" db="EMBL/GenBank/DDBJ databases">
        <authorList>
            <person name="Chiriac C."/>
            <person name="Salcher M."/>
            <person name="Ghai R."/>
            <person name="Kavagutti S V."/>
        </authorList>
    </citation>
    <scope>NUCLEOTIDE SEQUENCE</scope>
</reference>
<evidence type="ECO:0000313" key="1">
    <source>
        <dbReference type="EMBL" id="CAB4129185.1"/>
    </source>
</evidence>
<protein>
    <submittedName>
        <fullName evidence="1">Uncharacterized protein</fullName>
    </submittedName>
</protein>
<name>A0A6J5L5J5_9CAUD</name>
<proteinExistence type="predicted"/>
<organism evidence="1">
    <name type="scientific">uncultured Caudovirales phage</name>
    <dbReference type="NCBI Taxonomy" id="2100421"/>
    <lineage>
        <taxon>Viruses</taxon>
        <taxon>Duplodnaviria</taxon>
        <taxon>Heunggongvirae</taxon>
        <taxon>Uroviricota</taxon>
        <taxon>Caudoviricetes</taxon>
        <taxon>Peduoviridae</taxon>
        <taxon>Maltschvirus</taxon>
        <taxon>Maltschvirus maltsch</taxon>
    </lineage>
</organism>
<dbReference type="EMBL" id="LR796233">
    <property type="protein sequence ID" value="CAB4129185.1"/>
    <property type="molecule type" value="Genomic_DNA"/>
</dbReference>